<reference evidence="8 9" key="1">
    <citation type="submission" date="2019-04" db="EMBL/GenBank/DDBJ databases">
        <title>Draft genome sequences for three unisolated Alnus-infective Frankia Sp+ strains, AgTrS, AiOr and AvVan, the first sequenced Frankia strains able to sporulate in-planta.</title>
        <authorList>
            <person name="Bethencourt L."/>
            <person name="Vautrin F."/>
            <person name="Taib N."/>
            <person name="Dubost A."/>
            <person name="Castro-Garcia L."/>
            <person name="Imbaud O."/>
            <person name="Abrouk D."/>
            <person name="Fournier P."/>
            <person name="Briolay J."/>
            <person name="Nguyen A."/>
            <person name="Normand P."/>
            <person name="Fernandez M.P."/>
            <person name="Brochier-Armanet C."/>
            <person name="Herrera-Belaroussi A."/>
        </authorList>
    </citation>
    <scope>NUCLEOTIDE SEQUENCE [LARGE SCALE GENOMIC DNA]</scope>
    <source>
        <strain evidence="8 9">AvVan</strain>
    </source>
</reference>
<dbReference type="Pfam" id="PF00440">
    <property type="entry name" value="TetR_N"/>
    <property type="match status" value="1"/>
</dbReference>
<evidence type="ECO:0000313" key="8">
    <source>
        <dbReference type="EMBL" id="THJ75779.1"/>
    </source>
</evidence>
<dbReference type="OrthoDB" id="3190535at2"/>
<comment type="caution">
    <text evidence="8">The sequence shown here is derived from an EMBL/GenBank/DDBJ whole genome shotgun (WGS) entry which is preliminary data.</text>
</comment>
<protein>
    <submittedName>
        <fullName evidence="8">TetR/AcrR family transcriptional regulator</fullName>
    </submittedName>
</protein>
<dbReference type="InterPro" id="IPR041490">
    <property type="entry name" value="KstR2_TetR_C"/>
</dbReference>
<dbReference type="PANTHER" id="PTHR30055:SF175">
    <property type="entry name" value="HTH-TYPE TRANSCRIPTIONAL REPRESSOR KSTR2"/>
    <property type="match status" value="1"/>
</dbReference>
<keyword evidence="4" id="KW-0804">Transcription</keyword>
<evidence type="ECO:0000259" key="7">
    <source>
        <dbReference type="PROSITE" id="PS50977"/>
    </source>
</evidence>
<evidence type="ECO:0000256" key="5">
    <source>
        <dbReference type="PROSITE-ProRule" id="PRU00335"/>
    </source>
</evidence>
<evidence type="ECO:0000256" key="4">
    <source>
        <dbReference type="ARBA" id="ARBA00023163"/>
    </source>
</evidence>
<dbReference type="InterPro" id="IPR050109">
    <property type="entry name" value="HTH-type_TetR-like_transc_reg"/>
</dbReference>
<keyword evidence="9" id="KW-1185">Reference proteome</keyword>
<dbReference type="SUPFAM" id="SSF48498">
    <property type="entry name" value="Tetracyclin repressor-like, C-terminal domain"/>
    <property type="match status" value="1"/>
</dbReference>
<feature type="region of interest" description="Disordered" evidence="6">
    <location>
        <begin position="1"/>
        <end position="21"/>
    </location>
</feature>
<keyword evidence="2" id="KW-0805">Transcription regulation</keyword>
<evidence type="ECO:0000256" key="3">
    <source>
        <dbReference type="ARBA" id="ARBA00023125"/>
    </source>
</evidence>
<dbReference type="InterPro" id="IPR001647">
    <property type="entry name" value="HTH_TetR"/>
</dbReference>
<dbReference type="SUPFAM" id="SSF46689">
    <property type="entry name" value="Homeodomain-like"/>
    <property type="match status" value="1"/>
</dbReference>
<feature type="DNA-binding region" description="H-T-H motif" evidence="5">
    <location>
        <begin position="42"/>
        <end position="61"/>
    </location>
</feature>
<keyword evidence="1" id="KW-0678">Repressor</keyword>
<dbReference type="PANTHER" id="PTHR30055">
    <property type="entry name" value="HTH-TYPE TRANSCRIPTIONAL REGULATOR RUTR"/>
    <property type="match status" value="1"/>
</dbReference>
<accession>A0A4V6S8F7</accession>
<dbReference type="GO" id="GO:0003700">
    <property type="term" value="F:DNA-binding transcription factor activity"/>
    <property type="evidence" value="ECO:0007669"/>
    <property type="project" value="TreeGrafter"/>
</dbReference>
<dbReference type="EMBL" id="SSXH01000044">
    <property type="protein sequence ID" value="THJ75779.1"/>
    <property type="molecule type" value="Genomic_DNA"/>
</dbReference>
<dbReference type="Gene3D" id="1.10.10.60">
    <property type="entry name" value="Homeodomain-like"/>
    <property type="match status" value="1"/>
</dbReference>
<dbReference type="Pfam" id="PF17932">
    <property type="entry name" value="TetR_C_24"/>
    <property type="match status" value="1"/>
</dbReference>
<evidence type="ECO:0000256" key="6">
    <source>
        <dbReference type="SAM" id="MobiDB-lite"/>
    </source>
</evidence>
<dbReference type="InterPro" id="IPR036271">
    <property type="entry name" value="Tet_transcr_reg_TetR-rel_C_sf"/>
</dbReference>
<organism evidence="8 9">
    <name type="scientific">Candidatus Frankia alpina</name>
    <dbReference type="NCBI Taxonomy" id="2699483"/>
    <lineage>
        <taxon>Bacteria</taxon>
        <taxon>Bacillati</taxon>
        <taxon>Actinomycetota</taxon>
        <taxon>Actinomycetes</taxon>
        <taxon>Frankiales</taxon>
        <taxon>Frankiaceae</taxon>
        <taxon>Frankia</taxon>
    </lineage>
</organism>
<dbReference type="Gene3D" id="1.10.357.10">
    <property type="entry name" value="Tetracycline Repressor, domain 2"/>
    <property type="match status" value="1"/>
</dbReference>
<dbReference type="PRINTS" id="PR00455">
    <property type="entry name" value="HTHTETR"/>
</dbReference>
<sequence>MDRHRGRAGPAVSQGTGRANKRDAVLRESARLFAERGVEATTMRVIADACGMQAASLYHHFASKDELVAAILVRSDAHITGLYDAIRDASLEPVDRLEAMIRATLDNLGHYRDAARIYYRDRAHVAASPLLTQVRDHAVAHDELWDRTIDAAITAGRISPRFAATGLRRLLQELMWSTARLRGDAVSADDIVHVLLRGVLAPEPGRGEPARRPES</sequence>
<evidence type="ECO:0000256" key="2">
    <source>
        <dbReference type="ARBA" id="ARBA00023015"/>
    </source>
</evidence>
<dbReference type="Proteomes" id="UP000305282">
    <property type="component" value="Unassembled WGS sequence"/>
</dbReference>
<evidence type="ECO:0000313" key="9">
    <source>
        <dbReference type="Proteomes" id="UP000305282"/>
    </source>
</evidence>
<gene>
    <name evidence="8" type="ORF">E7Y31_03490</name>
</gene>
<name>A0A4V6S8F7_9ACTN</name>
<dbReference type="AlphaFoldDB" id="A0A4V6S8F7"/>
<feature type="domain" description="HTH tetR-type" evidence="7">
    <location>
        <begin position="19"/>
        <end position="79"/>
    </location>
</feature>
<dbReference type="PROSITE" id="PS50977">
    <property type="entry name" value="HTH_TETR_2"/>
    <property type="match status" value="1"/>
</dbReference>
<proteinExistence type="predicted"/>
<dbReference type="GO" id="GO:0000976">
    <property type="term" value="F:transcription cis-regulatory region binding"/>
    <property type="evidence" value="ECO:0007669"/>
    <property type="project" value="TreeGrafter"/>
</dbReference>
<evidence type="ECO:0000256" key="1">
    <source>
        <dbReference type="ARBA" id="ARBA00022491"/>
    </source>
</evidence>
<dbReference type="InterPro" id="IPR009057">
    <property type="entry name" value="Homeodomain-like_sf"/>
</dbReference>
<keyword evidence="3 5" id="KW-0238">DNA-binding</keyword>